<organism evidence="4">
    <name type="scientific">Medioppia subpectinata</name>
    <dbReference type="NCBI Taxonomy" id="1979941"/>
    <lineage>
        <taxon>Eukaryota</taxon>
        <taxon>Metazoa</taxon>
        <taxon>Ecdysozoa</taxon>
        <taxon>Arthropoda</taxon>
        <taxon>Chelicerata</taxon>
        <taxon>Arachnida</taxon>
        <taxon>Acari</taxon>
        <taxon>Acariformes</taxon>
        <taxon>Sarcoptiformes</taxon>
        <taxon>Oribatida</taxon>
        <taxon>Brachypylina</taxon>
        <taxon>Oppioidea</taxon>
        <taxon>Oppiidae</taxon>
        <taxon>Medioppia</taxon>
    </lineage>
</organism>
<dbReference type="AlphaFoldDB" id="A0A7R9KW00"/>
<keyword evidence="5" id="KW-1185">Reference proteome</keyword>
<dbReference type="InterPro" id="IPR011990">
    <property type="entry name" value="TPR-like_helical_dom_sf"/>
</dbReference>
<dbReference type="InterPro" id="IPR013105">
    <property type="entry name" value="TPR_2"/>
</dbReference>
<feature type="repeat" description="TPR" evidence="3">
    <location>
        <begin position="43"/>
        <end position="76"/>
    </location>
</feature>
<feature type="repeat" description="TPR" evidence="3">
    <location>
        <begin position="77"/>
        <end position="110"/>
    </location>
</feature>
<keyword evidence="1" id="KW-0677">Repeat</keyword>
<dbReference type="SUPFAM" id="SSF48452">
    <property type="entry name" value="TPR-like"/>
    <property type="match status" value="1"/>
</dbReference>
<dbReference type="PROSITE" id="PS50005">
    <property type="entry name" value="TPR"/>
    <property type="match status" value="2"/>
</dbReference>
<name>A0A7R9KW00_9ACAR</name>
<dbReference type="Pfam" id="PF07719">
    <property type="entry name" value="TPR_2"/>
    <property type="match status" value="1"/>
</dbReference>
<dbReference type="InterPro" id="IPR019734">
    <property type="entry name" value="TPR_rpt"/>
</dbReference>
<dbReference type="PANTHER" id="PTHR47059">
    <property type="entry name" value="TETRATRICOPEPTIDE REPEAT PROTEIN 32"/>
    <property type="match status" value="1"/>
</dbReference>
<sequence>MSESITQLSQSIDECIHELDSLRQLSQSDQNQHKINSLCNSLAILYNNRGFLYYKDIEFNLAADDYTRAIQSDPSLGIAFYNRATIHYRMNNFAKACEDFKIATELDPKNCEFQLAFEQSCQQFNNW</sequence>
<dbReference type="Gene3D" id="1.25.40.10">
    <property type="entry name" value="Tetratricopeptide repeat domain"/>
    <property type="match status" value="1"/>
</dbReference>
<dbReference type="SMART" id="SM00028">
    <property type="entry name" value="TPR"/>
    <property type="match status" value="2"/>
</dbReference>
<reference evidence="4" key="1">
    <citation type="submission" date="2020-11" db="EMBL/GenBank/DDBJ databases">
        <authorList>
            <person name="Tran Van P."/>
        </authorList>
    </citation>
    <scope>NUCLEOTIDE SEQUENCE</scope>
</reference>
<proteinExistence type="predicted"/>
<accession>A0A7R9KW00</accession>
<protein>
    <submittedName>
        <fullName evidence="4">Uncharacterized protein</fullName>
    </submittedName>
</protein>
<gene>
    <name evidence="4" type="ORF">OSB1V03_LOCUS10711</name>
</gene>
<dbReference type="EMBL" id="OC862512">
    <property type="protein sequence ID" value="CAD7630298.1"/>
    <property type="molecule type" value="Genomic_DNA"/>
</dbReference>
<dbReference type="EMBL" id="CAJPIZ010007937">
    <property type="protein sequence ID" value="CAG2110728.1"/>
    <property type="molecule type" value="Genomic_DNA"/>
</dbReference>
<dbReference type="Proteomes" id="UP000759131">
    <property type="component" value="Unassembled WGS sequence"/>
</dbReference>
<keyword evidence="2 3" id="KW-0802">TPR repeat</keyword>
<evidence type="ECO:0000313" key="4">
    <source>
        <dbReference type="EMBL" id="CAD7630298.1"/>
    </source>
</evidence>
<dbReference type="OrthoDB" id="2017782at2759"/>
<dbReference type="PANTHER" id="PTHR47059:SF1">
    <property type="entry name" value="TETRATRICOPEPTIDE REPEAT PROTEIN 32"/>
    <property type="match status" value="1"/>
</dbReference>
<evidence type="ECO:0000256" key="2">
    <source>
        <dbReference type="ARBA" id="ARBA00022803"/>
    </source>
</evidence>
<evidence type="ECO:0000256" key="3">
    <source>
        <dbReference type="PROSITE-ProRule" id="PRU00339"/>
    </source>
</evidence>
<evidence type="ECO:0000313" key="5">
    <source>
        <dbReference type="Proteomes" id="UP000759131"/>
    </source>
</evidence>
<evidence type="ECO:0000256" key="1">
    <source>
        <dbReference type="ARBA" id="ARBA00022737"/>
    </source>
</evidence>